<dbReference type="GO" id="GO:0006564">
    <property type="term" value="P:L-serine biosynthetic process"/>
    <property type="evidence" value="ECO:0007669"/>
    <property type="project" value="UniProtKB-KW"/>
</dbReference>
<comment type="caution">
    <text evidence="15">The sequence shown here is derived from an EMBL/GenBank/DDBJ whole genome shotgun (WGS) entry which is preliminary data.</text>
</comment>
<dbReference type="Pfam" id="PF12710">
    <property type="entry name" value="HAD"/>
    <property type="match status" value="1"/>
</dbReference>
<evidence type="ECO:0000256" key="2">
    <source>
        <dbReference type="ARBA" id="ARBA00005135"/>
    </source>
</evidence>
<dbReference type="SFLD" id="SFLDS00003">
    <property type="entry name" value="Haloacid_Dehalogenase"/>
    <property type="match status" value="1"/>
</dbReference>
<dbReference type="SFLD" id="SFLDG01136">
    <property type="entry name" value="C1.6:_Phosphoserine_Phosphatas"/>
    <property type="match status" value="1"/>
</dbReference>
<keyword evidence="10" id="KW-0718">Serine biosynthesis</keyword>
<reference evidence="15 16" key="2">
    <citation type="journal article" date="2014" name="PLoS ONE">
        <title>Evolution of mitochondria reconstructed from the energy metabolism of living bacteria.</title>
        <authorList>
            <person name="Degli Esposti M."/>
            <person name="Chouaia B."/>
            <person name="Comandatore F."/>
            <person name="Crotti E."/>
            <person name="Sassera D."/>
            <person name="Lievens P.M."/>
            <person name="Daffonchio D."/>
            <person name="Bandi C."/>
        </authorList>
    </citation>
    <scope>NUCLEOTIDE SEQUENCE [LARGE SCALE GENOMIC DNA]</scope>
    <source>
        <strain evidence="15 16">SF2.1</strain>
    </source>
</reference>
<evidence type="ECO:0000313" key="15">
    <source>
        <dbReference type="EMBL" id="CDG38639.1"/>
    </source>
</evidence>
<dbReference type="eggNOG" id="COG0560">
    <property type="taxonomic scope" value="Bacteria"/>
</dbReference>
<comment type="similarity">
    <text evidence="3">Belongs to the HAD-like hydrolase superfamily. SerB family.</text>
</comment>
<protein>
    <recommendedName>
        <fullName evidence="5">Phosphoserine phosphatase</fullName>
        <ecNumber evidence="4">3.1.3.3</ecNumber>
    </recommendedName>
    <alternativeName>
        <fullName evidence="11">O-phosphoserine phosphohydrolase</fullName>
    </alternativeName>
</protein>
<dbReference type="GeneID" id="78225531"/>
<dbReference type="InterPro" id="IPR004469">
    <property type="entry name" value="PSP"/>
</dbReference>
<evidence type="ECO:0000256" key="6">
    <source>
        <dbReference type="ARBA" id="ARBA00022605"/>
    </source>
</evidence>
<gene>
    <name evidence="15" type="ORF">ASAP_0594</name>
</gene>
<keyword evidence="7" id="KW-0479">Metal-binding</keyword>
<accession>A0A060QBX6</accession>
<dbReference type="Proteomes" id="UP000027583">
    <property type="component" value="Unassembled WGS sequence"/>
</dbReference>
<evidence type="ECO:0000256" key="5">
    <source>
        <dbReference type="ARBA" id="ARBA00015196"/>
    </source>
</evidence>
<name>A0A060QBX6_9PROT</name>
<comment type="cofactor">
    <cofactor evidence="1">
        <name>Mg(2+)</name>
        <dbReference type="ChEBI" id="CHEBI:18420"/>
    </cofactor>
</comment>
<dbReference type="EMBL" id="CBLX010000004">
    <property type="protein sequence ID" value="CDG38639.1"/>
    <property type="molecule type" value="Genomic_DNA"/>
</dbReference>
<comment type="catalytic activity">
    <reaction evidence="13">
        <text>O-phospho-D-serine + H2O = D-serine + phosphate</text>
        <dbReference type="Rhea" id="RHEA:24873"/>
        <dbReference type="ChEBI" id="CHEBI:15377"/>
        <dbReference type="ChEBI" id="CHEBI:35247"/>
        <dbReference type="ChEBI" id="CHEBI:43474"/>
        <dbReference type="ChEBI" id="CHEBI:58680"/>
        <dbReference type="EC" id="3.1.3.3"/>
    </reaction>
</comment>
<evidence type="ECO:0000256" key="12">
    <source>
        <dbReference type="ARBA" id="ARBA00048138"/>
    </source>
</evidence>
<evidence type="ECO:0000256" key="9">
    <source>
        <dbReference type="ARBA" id="ARBA00022842"/>
    </source>
</evidence>
<evidence type="ECO:0000256" key="14">
    <source>
        <dbReference type="PIRSR" id="PIRSR604469-1"/>
    </source>
</evidence>
<dbReference type="GO" id="GO:0005737">
    <property type="term" value="C:cytoplasm"/>
    <property type="evidence" value="ECO:0007669"/>
    <property type="project" value="TreeGrafter"/>
</dbReference>
<feature type="active site" description="Nucleophile" evidence="14">
    <location>
        <position position="88"/>
    </location>
</feature>
<dbReference type="NCBIfam" id="TIGR00338">
    <property type="entry name" value="serB"/>
    <property type="match status" value="1"/>
</dbReference>
<dbReference type="EC" id="3.1.3.3" evidence="4"/>
<dbReference type="RefSeq" id="WP_035443964.1">
    <property type="nucleotide sequence ID" value="NZ_CBLX010000004.1"/>
</dbReference>
<comment type="catalytic activity">
    <reaction evidence="12">
        <text>O-phospho-L-serine + H2O = L-serine + phosphate</text>
        <dbReference type="Rhea" id="RHEA:21208"/>
        <dbReference type="ChEBI" id="CHEBI:15377"/>
        <dbReference type="ChEBI" id="CHEBI:33384"/>
        <dbReference type="ChEBI" id="CHEBI:43474"/>
        <dbReference type="ChEBI" id="CHEBI:57524"/>
        <dbReference type="EC" id="3.1.3.3"/>
    </reaction>
</comment>
<keyword evidence="8 15" id="KW-0378">Hydrolase</keyword>
<sequence length="296" mass="31601">MTLPYVLVLVADPAQGTLSKDAIDIARNMVKGKNPIVLSPGEAVEIPCPTPAPGAPTIATIRATLARHKVDALLVKTRGRRKAVLVADMDSTILDGETLDEVAALLGVGNAVAQLTLDTMNGKLDFEESLRTRVALLEGKSASCLEEVWQNSRLNTGARTLVQTMHAHNARTALVSGGFTYFTSRVAEACGFDEHYGNEFDIVDDVFTGKLAAPVLGPNSKEEHLSRLLEERGVKASAALTTGDGTNDLPMLAVAGLGIAYKGKPKVRQMIDMQVNHSTLRAHLFAQGYPASVFVE</sequence>
<dbReference type="Gene3D" id="3.40.50.1000">
    <property type="entry name" value="HAD superfamily/HAD-like"/>
    <property type="match status" value="1"/>
</dbReference>
<dbReference type="InterPro" id="IPR023214">
    <property type="entry name" value="HAD_sf"/>
</dbReference>
<dbReference type="PANTHER" id="PTHR43344">
    <property type="entry name" value="PHOSPHOSERINE PHOSPHATASE"/>
    <property type="match status" value="1"/>
</dbReference>
<evidence type="ECO:0000256" key="11">
    <source>
        <dbReference type="ARBA" id="ARBA00031693"/>
    </source>
</evidence>
<dbReference type="SUPFAM" id="SSF56784">
    <property type="entry name" value="HAD-like"/>
    <property type="match status" value="1"/>
</dbReference>
<evidence type="ECO:0000256" key="10">
    <source>
        <dbReference type="ARBA" id="ARBA00023299"/>
    </source>
</evidence>
<dbReference type="InterPro" id="IPR036412">
    <property type="entry name" value="HAD-like_sf"/>
</dbReference>
<evidence type="ECO:0000256" key="13">
    <source>
        <dbReference type="ARBA" id="ARBA00048523"/>
    </source>
</evidence>
<dbReference type="PANTHER" id="PTHR43344:SF2">
    <property type="entry name" value="PHOSPHOSERINE PHOSPHATASE"/>
    <property type="match status" value="1"/>
</dbReference>
<organism evidence="15 16">
    <name type="scientific">Asaia bogorensis</name>
    <dbReference type="NCBI Taxonomy" id="91915"/>
    <lineage>
        <taxon>Bacteria</taxon>
        <taxon>Pseudomonadati</taxon>
        <taxon>Pseudomonadota</taxon>
        <taxon>Alphaproteobacteria</taxon>
        <taxon>Acetobacterales</taxon>
        <taxon>Acetobacteraceae</taxon>
        <taxon>Asaia</taxon>
    </lineage>
</organism>
<evidence type="ECO:0000313" key="16">
    <source>
        <dbReference type="Proteomes" id="UP000027583"/>
    </source>
</evidence>
<dbReference type="NCBIfam" id="TIGR01488">
    <property type="entry name" value="HAD-SF-IB"/>
    <property type="match status" value="1"/>
</dbReference>
<evidence type="ECO:0000256" key="7">
    <source>
        <dbReference type="ARBA" id="ARBA00022723"/>
    </source>
</evidence>
<dbReference type="GO" id="GO:0000287">
    <property type="term" value="F:magnesium ion binding"/>
    <property type="evidence" value="ECO:0007669"/>
    <property type="project" value="TreeGrafter"/>
</dbReference>
<feature type="active site" description="Proton donor" evidence="14">
    <location>
        <position position="90"/>
    </location>
</feature>
<evidence type="ECO:0000256" key="4">
    <source>
        <dbReference type="ARBA" id="ARBA00012640"/>
    </source>
</evidence>
<dbReference type="AlphaFoldDB" id="A0A060QBX6"/>
<evidence type="ECO:0000256" key="3">
    <source>
        <dbReference type="ARBA" id="ARBA00009184"/>
    </source>
</evidence>
<reference evidence="15 16" key="1">
    <citation type="journal article" date="2014" name="Genome Biol. Evol.">
        <title>Acetic acid bacteria genomes reveal functional traits for adaptation to life in insect guts.</title>
        <authorList>
            <person name="Chouaia B."/>
            <person name="Gaiarsa S."/>
            <person name="Crotti E."/>
            <person name="Comandatore F."/>
            <person name="Degli Esposti M."/>
            <person name="Ricci I."/>
            <person name="Alma A."/>
            <person name="Favia G."/>
            <person name="Bandi C."/>
            <person name="Daffonchio D."/>
        </authorList>
    </citation>
    <scope>NUCLEOTIDE SEQUENCE [LARGE SCALE GENOMIC DNA]</scope>
    <source>
        <strain evidence="15 16">SF2.1</strain>
    </source>
</reference>
<keyword evidence="9" id="KW-0460">Magnesium</keyword>
<dbReference type="GO" id="GO:0036424">
    <property type="term" value="F:L-phosphoserine phosphatase activity"/>
    <property type="evidence" value="ECO:0007669"/>
    <property type="project" value="InterPro"/>
</dbReference>
<dbReference type="InterPro" id="IPR050582">
    <property type="entry name" value="HAD-like_SerB"/>
</dbReference>
<comment type="pathway">
    <text evidence="2">Amino-acid biosynthesis; L-serine biosynthesis; L-serine from 3-phospho-D-glycerate: step 3/3.</text>
</comment>
<dbReference type="UniPathway" id="UPA00135">
    <property type="reaction ID" value="UER00198"/>
</dbReference>
<evidence type="ECO:0000256" key="1">
    <source>
        <dbReference type="ARBA" id="ARBA00001946"/>
    </source>
</evidence>
<evidence type="ECO:0000256" key="8">
    <source>
        <dbReference type="ARBA" id="ARBA00022801"/>
    </source>
</evidence>
<dbReference type="SFLD" id="SFLDF00029">
    <property type="entry name" value="phosphoserine_phosphatase"/>
    <property type="match status" value="1"/>
</dbReference>
<keyword evidence="6" id="KW-0028">Amino-acid biosynthesis</keyword>
<proteinExistence type="inferred from homology"/>
<dbReference type="SFLD" id="SFLDG01137">
    <property type="entry name" value="C1.6.1:_Phosphoserine_Phosphat"/>
    <property type="match status" value="1"/>
</dbReference>